<dbReference type="NCBIfam" id="NF005710">
    <property type="entry name" value="PRK07522.1"/>
    <property type="match status" value="1"/>
</dbReference>
<dbReference type="InterPro" id="IPR011650">
    <property type="entry name" value="Peptidase_M20_dimer"/>
</dbReference>
<evidence type="ECO:0000256" key="2">
    <source>
        <dbReference type="ARBA" id="ARBA00022801"/>
    </source>
</evidence>
<keyword evidence="2 5" id="KW-0378">Hydrolase</keyword>
<dbReference type="Pfam" id="PF07687">
    <property type="entry name" value="M20_dimer"/>
    <property type="match status" value="1"/>
</dbReference>
<evidence type="ECO:0000256" key="3">
    <source>
        <dbReference type="ARBA" id="ARBA00023285"/>
    </source>
</evidence>
<gene>
    <name evidence="5" type="primary">argE</name>
    <name evidence="5" type="ORF">SMD27_06735</name>
</gene>
<name>A0ABU5E9D8_9PROT</name>
<keyword evidence="1" id="KW-0479">Metal-binding</keyword>
<dbReference type="InterPro" id="IPR036264">
    <property type="entry name" value="Bact_exopeptidase_dim_dom"/>
</dbReference>
<dbReference type="GO" id="GO:0008777">
    <property type="term" value="F:acetylornithine deacetylase activity"/>
    <property type="evidence" value="ECO:0007669"/>
    <property type="project" value="UniProtKB-EC"/>
</dbReference>
<dbReference type="EC" id="3.5.1.16" evidence="5"/>
<dbReference type="PANTHER" id="PTHR43808">
    <property type="entry name" value="ACETYLORNITHINE DEACETYLASE"/>
    <property type="match status" value="1"/>
</dbReference>
<evidence type="ECO:0000313" key="6">
    <source>
        <dbReference type="Proteomes" id="UP001279642"/>
    </source>
</evidence>
<accession>A0ABU5E9D8</accession>
<dbReference type="Proteomes" id="UP001279642">
    <property type="component" value="Unassembled WGS sequence"/>
</dbReference>
<dbReference type="EMBL" id="JAXCLW010000002">
    <property type="protein sequence ID" value="MDY0882532.1"/>
    <property type="molecule type" value="Genomic_DNA"/>
</dbReference>
<comment type="caution">
    <text evidence="5">The sequence shown here is derived from an EMBL/GenBank/DDBJ whole genome shotgun (WGS) entry which is preliminary data.</text>
</comment>
<dbReference type="SUPFAM" id="SSF53187">
    <property type="entry name" value="Zn-dependent exopeptidases"/>
    <property type="match status" value="1"/>
</dbReference>
<keyword evidence="3" id="KW-0170">Cobalt</keyword>
<evidence type="ECO:0000259" key="4">
    <source>
        <dbReference type="Pfam" id="PF07687"/>
    </source>
</evidence>
<sequence>MASSKMTSQEMMRRLIAFDTTSRNSNLQLIDFVRDYLDGYGVKSLLVHDDTGAKANLFATIGPEDKGGICLSGHTDVVPVDGQDWHSDPWEMIEKDGRLFGRGVADMKGFLAVALAAVPKFAAAGLKTPIHLLFSHDEEVGCIGVRKALALMKDWDVKPVGCIVGEPTGMQVTTAHKGKKSVRCHVHGHECHSSLAPQGVNAVEYAAEVIAHLKRISRRMAEEGPFDPDYDVPYTTVHTGVINGGTALNIVPKDCHFDFEFRYVPGVDPEELFDDVRGFAERNLQPEMNRISPETGFSWRELSAFPGLNTPLDAEITTTAKSLAQVNGTIKVAYGTEAGLIQNIGIPTVICGPGHIAQAHKPDEYVDIAQIKQCDAFMDRLVERLSE</sequence>
<dbReference type="SUPFAM" id="SSF55031">
    <property type="entry name" value="Bacterial exopeptidase dimerisation domain"/>
    <property type="match status" value="1"/>
</dbReference>
<dbReference type="NCBIfam" id="TIGR01892">
    <property type="entry name" value="AcOrn-deacetyl"/>
    <property type="match status" value="1"/>
</dbReference>
<dbReference type="Gene3D" id="3.40.630.10">
    <property type="entry name" value="Zn peptidases"/>
    <property type="match status" value="1"/>
</dbReference>
<evidence type="ECO:0000256" key="1">
    <source>
        <dbReference type="ARBA" id="ARBA00022723"/>
    </source>
</evidence>
<proteinExistence type="predicted"/>
<dbReference type="Pfam" id="PF01546">
    <property type="entry name" value="Peptidase_M20"/>
    <property type="match status" value="1"/>
</dbReference>
<dbReference type="RefSeq" id="WP_320507606.1">
    <property type="nucleotide sequence ID" value="NZ_JAXCLW010000002.1"/>
</dbReference>
<organism evidence="5 6">
    <name type="scientific">Dongia soli</name>
    <dbReference type="NCBI Taxonomy" id="600628"/>
    <lineage>
        <taxon>Bacteria</taxon>
        <taxon>Pseudomonadati</taxon>
        <taxon>Pseudomonadota</taxon>
        <taxon>Alphaproteobacteria</taxon>
        <taxon>Rhodospirillales</taxon>
        <taxon>Dongiaceae</taxon>
        <taxon>Dongia</taxon>
    </lineage>
</organism>
<feature type="domain" description="Peptidase M20 dimerisation" evidence="4">
    <location>
        <begin position="174"/>
        <end position="283"/>
    </location>
</feature>
<keyword evidence="6" id="KW-1185">Reference proteome</keyword>
<dbReference type="CDD" id="cd03894">
    <property type="entry name" value="M20_ArgE"/>
    <property type="match status" value="1"/>
</dbReference>
<dbReference type="PANTHER" id="PTHR43808:SF31">
    <property type="entry name" value="N-ACETYL-L-CITRULLINE DEACETYLASE"/>
    <property type="match status" value="1"/>
</dbReference>
<evidence type="ECO:0000313" key="5">
    <source>
        <dbReference type="EMBL" id="MDY0882532.1"/>
    </source>
</evidence>
<dbReference type="InterPro" id="IPR002933">
    <property type="entry name" value="Peptidase_M20"/>
</dbReference>
<protein>
    <submittedName>
        <fullName evidence="5">Acetylornithine deacetylase</fullName>
        <ecNumber evidence="5">3.5.1.16</ecNumber>
    </submittedName>
</protein>
<dbReference type="InterPro" id="IPR050072">
    <property type="entry name" value="Peptidase_M20A"/>
</dbReference>
<dbReference type="InterPro" id="IPR010169">
    <property type="entry name" value="AcOrn-deacetyl"/>
</dbReference>
<reference evidence="5 6" key="1">
    <citation type="journal article" date="2016" name="Antonie Van Leeuwenhoek">
        <title>Dongia soli sp. nov., isolated from soil from Dokdo, Korea.</title>
        <authorList>
            <person name="Kim D.U."/>
            <person name="Lee H."/>
            <person name="Kim H."/>
            <person name="Kim S.G."/>
            <person name="Ka J.O."/>
        </authorList>
    </citation>
    <scope>NUCLEOTIDE SEQUENCE [LARGE SCALE GENOMIC DNA]</scope>
    <source>
        <strain evidence="5 6">D78</strain>
    </source>
</reference>
<dbReference type="Gene3D" id="3.30.70.360">
    <property type="match status" value="1"/>
</dbReference>